<keyword evidence="3" id="KW-1185">Reference proteome</keyword>
<reference evidence="2 3" key="1">
    <citation type="submission" date="2016-11" db="EMBL/GenBank/DDBJ databases">
        <title>Comparative genomics of Bartonella apis.</title>
        <authorList>
            <person name="Engel P."/>
        </authorList>
    </citation>
    <scope>NUCLEOTIDE SEQUENCE [LARGE SCALE GENOMIC DNA]</scope>
    <source>
        <strain evidence="2 3">BBC0178</strain>
    </source>
</reference>
<accession>A0A1U9MCF2</accession>
<organism evidence="2 3">
    <name type="scientific">Bartonella apihabitans</name>
    <dbReference type="NCBI Taxonomy" id="2750929"/>
    <lineage>
        <taxon>Bacteria</taxon>
        <taxon>Pseudomonadati</taxon>
        <taxon>Pseudomonadota</taxon>
        <taxon>Alphaproteobacteria</taxon>
        <taxon>Hyphomicrobiales</taxon>
        <taxon>Bartonellaceae</taxon>
        <taxon>Bartonella</taxon>
    </lineage>
</organism>
<feature type="domain" description="Histidine phosphotransferase ChpT C-terminal" evidence="1">
    <location>
        <begin position="95"/>
        <end position="214"/>
    </location>
</feature>
<dbReference type="InterPro" id="IPR018762">
    <property type="entry name" value="ChpT_C"/>
</dbReference>
<dbReference type="Gene3D" id="1.10.287.130">
    <property type="match status" value="1"/>
</dbReference>
<dbReference type="AlphaFoldDB" id="A0A1U9MCF2"/>
<protein>
    <submittedName>
        <fullName evidence="2">Histidine phosphotransferase ChpT</fullName>
    </submittedName>
</protein>
<dbReference type="Proteomes" id="UP000189660">
    <property type="component" value="Chromosome"/>
</dbReference>
<dbReference type="NCBIfam" id="NF046018">
    <property type="entry name" value="HisPtaseChptBrucRhz"/>
    <property type="match status" value="1"/>
</dbReference>
<dbReference type="KEGG" id="bapa:BBC0178_016660"/>
<dbReference type="InterPro" id="IPR036890">
    <property type="entry name" value="HATPase_C_sf"/>
</dbReference>
<proteinExistence type="predicted"/>
<name>A0A1U9MCF2_9HYPH</name>
<gene>
    <name evidence="2" type="ORF">BBC0178_016660</name>
</gene>
<dbReference type="EMBL" id="CP015820">
    <property type="protein sequence ID" value="AQT43121.1"/>
    <property type="molecule type" value="Genomic_DNA"/>
</dbReference>
<evidence type="ECO:0000259" key="1">
    <source>
        <dbReference type="Pfam" id="PF10090"/>
    </source>
</evidence>
<sequence length="222" mass="24148">MERSKEYSGVPIIMPLAVTLSPADLAALLCSRICHDLISPVGAINNGIELYDEADAQEDAIELIRMSAVNASSKLQFARIAFGAAGSAGSEIDSGDAETVAKNYMENEKGNLDWKAPRLLLPKNEVKLLLNLVLIANLSIPRGGDIVVEIGENSGKRLFQLKVSGKMLRVPPKFLELYNGQVPEEPIDAHSVQFYYALLLSQMSNMQIKVQVQPEIITIIAG</sequence>
<dbReference type="Pfam" id="PF10090">
    <property type="entry name" value="HPTransfase"/>
    <property type="match status" value="1"/>
</dbReference>
<evidence type="ECO:0000313" key="3">
    <source>
        <dbReference type="Proteomes" id="UP000189660"/>
    </source>
</evidence>
<dbReference type="Gene3D" id="3.30.565.10">
    <property type="entry name" value="Histidine kinase-like ATPase, C-terminal domain"/>
    <property type="match status" value="1"/>
</dbReference>
<evidence type="ECO:0000313" key="2">
    <source>
        <dbReference type="EMBL" id="AQT43121.1"/>
    </source>
</evidence>